<dbReference type="GO" id="GO:0042562">
    <property type="term" value="F:hormone binding"/>
    <property type="evidence" value="ECO:0007669"/>
    <property type="project" value="TreeGrafter"/>
</dbReference>
<keyword evidence="14" id="KW-0449">Lipoprotein</keyword>
<gene>
    <name evidence="14" type="ORF">KUDE01_010420</name>
</gene>
<evidence type="ECO:0000256" key="2">
    <source>
        <dbReference type="ARBA" id="ARBA00004308"/>
    </source>
</evidence>
<feature type="disulfide bond" evidence="13">
    <location>
        <begin position="282"/>
        <end position="294"/>
    </location>
</feature>
<sequence length="416" mass="44717">AAQGLLLATHGSPPGILKFIVAEFREAVVLEDAGGWGARRSRINKLGFSACKLGLGAPFLHLHFQSFRRLQRALPCKAANDLLKGPLIIAGFIPPACLENAGEPQNHLSQPARLMGEGAACRHLGWQAGQNRSNLKIRPQAGTILSAPSLGHITLPLKETGEFHTPLAGILLGSPGRGLLLPIPNHTQTHPQCQPTCPSSGPPLNPSQQSSACAAVVTSSPHQDGLTYGVQGSAECSCGRSHFTCAVSAFGECTCIPAQWQCDGDNDCGDHSDEDGCTPRECEEDEFQCQNGYCIRSLWHCDGDNDCGDNSDEQCDMRKCSDKEFRCTDGSCIAEHWYCDGDTDCKDGSDEENCLSDRLCRGSFKEPEAASCCTIFSGISTCSVEEFQCAYGRCILDIYHCDGDDDCGDWSDESDC</sequence>
<organism evidence="14 15">
    <name type="scientific">Dissostichus eleginoides</name>
    <name type="common">Patagonian toothfish</name>
    <name type="synonym">Dissostichus amissus</name>
    <dbReference type="NCBI Taxonomy" id="100907"/>
    <lineage>
        <taxon>Eukaryota</taxon>
        <taxon>Metazoa</taxon>
        <taxon>Chordata</taxon>
        <taxon>Craniata</taxon>
        <taxon>Vertebrata</taxon>
        <taxon>Euteleostomi</taxon>
        <taxon>Actinopterygii</taxon>
        <taxon>Neopterygii</taxon>
        <taxon>Teleostei</taxon>
        <taxon>Neoteleostei</taxon>
        <taxon>Acanthomorphata</taxon>
        <taxon>Eupercaria</taxon>
        <taxon>Perciformes</taxon>
        <taxon>Notothenioidei</taxon>
        <taxon>Nototheniidae</taxon>
        <taxon>Dissostichus</taxon>
    </lineage>
</organism>
<evidence type="ECO:0000256" key="3">
    <source>
        <dbReference type="ARBA" id="ARBA00009939"/>
    </source>
</evidence>
<keyword evidence="15" id="KW-1185">Reference proteome</keyword>
<dbReference type="PROSITE" id="PS01209">
    <property type="entry name" value="LDLRA_1"/>
    <property type="match status" value="2"/>
</dbReference>
<accession>A0AAD9F772</accession>
<evidence type="ECO:0000256" key="11">
    <source>
        <dbReference type="ARBA" id="ARBA00023170"/>
    </source>
</evidence>
<feature type="disulfide bond" evidence="13">
    <location>
        <begin position="289"/>
        <end position="307"/>
    </location>
</feature>
<name>A0AAD9F772_DISEL</name>
<dbReference type="GO" id="GO:0006898">
    <property type="term" value="P:receptor-mediated endocytosis"/>
    <property type="evidence" value="ECO:0007669"/>
    <property type="project" value="TreeGrafter"/>
</dbReference>
<dbReference type="GO" id="GO:0012505">
    <property type="term" value="C:endomembrane system"/>
    <property type="evidence" value="ECO:0007669"/>
    <property type="project" value="UniProtKB-SubCell"/>
</dbReference>
<protein>
    <submittedName>
        <fullName evidence="14">Low-density lipoprotein receptor-related protein 4</fullName>
    </submittedName>
</protein>
<keyword evidence="8" id="KW-1133">Transmembrane helix</keyword>
<comment type="similarity">
    <text evidence="3">Belongs to the LDLR family.</text>
</comment>
<keyword evidence="11 14" id="KW-0675">Receptor</keyword>
<dbReference type="PANTHER" id="PTHR22722:SF15">
    <property type="entry name" value="LOW-DENSITY LIPOPROTEIN RECEPTOR-RELATED"/>
    <property type="match status" value="1"/>
</dbReference>
<dbReference type="InterPro" id="IPR036055">
    <property type="entry name" value="LDL_receptor-like_sf"/>
</dbReference>
<dbReference type="FunFam" id="4.10.400.10:FF:000092">
    <property type="entry name" value="LDL receptor related protein 4"/>
    <property type="match status" value="1"/>
</dbReference>
<keyword evidence="4" id="KW-0812">Transmembrane</keyword>
<keyword evidence="9" id="KW-0472">Membrane</keyword>
<keyword evidence="6" id="KW-0677">Repeat</keyword>
<feature type="disulfide bond" evidence="13">
    <location>
        <begin position="262"/>
        <end position="277"/>
    </location>
</feature>
<proteinExistence type="inferred from homology"/>
<feature type="disulfide bond" evidence="13">
    <location>
        <begin position="339"/>
        <end position="354"/>
    </location>
</feature>
<dbReference type="Pfam" id="PF00057">
    <property type="entry name" value="Ldl_recept_a"/>
    <property type="match status" value="4"/>
</dbReference>
<evidence type="ECO:0000256" key="5">
    <source>
        <dbReference type="ARBA" id="ARBA00022729"/>
    </source>
</evidence>
<dbReference type="PANTHER" id="PTHR22722">
    <property type="entry name" value="LOW-DENSITY LIPOPROTEIN RECEPTOR-RELATED PROTEIN 2-RELATED"/>
    <property type="match status" value="1"/>
</dbReference>
<evidence type="ECO:0000256" key="10">
    <source>
        <dbReference type="ARBA" id="ARBA00023157"/>
    </source>
</evidence>
<dbReference type="PROSITE" id="PS50068">
    <property type="entry name" value="LDLRA_2"/>
    <property type="match status" value="4"/>
</dbReference>
<dbReference type="EMBL" id="JASDAP010000015">
    <property type="protein sequence ID" value="KAK1891592.1"/>
    <property type="molecule type" value="Genomic_DNA"/>
</dbReference>
<feature type="disulfide bond" evidence="13">
    <location>
        <begin position="382"/>
        <end position="394"/>
    </location>
</feature>
<keyword evidence="12" id="KW-0325">Glycoprotein</keyword>
<dbReference type="InterPro" id="IPR023415">
    <property type="entry name" value="LDLR_class-A_CS"/>
</dbReference>
<evidence type="ECO:0000256" key="13">
    <source>
        <dbReference type="PROSITE-ProRule" id="PRU00124"/>
    </source>
</evidence>
<reference evidence="14" key="1">
    <citation type="submission" date="2023-04" db="EMBL/GenBank/DDBJ databases">
        <title>Chromosome-level genome of Chaenocephalus aceratus.</title>
        <authorList>
            <person name="Park H."/>
        </authorList>
    </citation>
    <scope>NUCLEOTIDE SEQUENCE</scope>
    <source>
        <strain evidence="14">DE</strain>
        <tissue evidence="14">Muscle</tissue>
    </source>
</reference>
<dbReference type="AlphaFoldDB" id="A0AAD9F772"/>
<feature type="disulfide bond" evidence="13">
    <location>
        <begin position="389"/>
        <end position="407"/>
    </location>
</feature>
<evidence type="ECO:0000256" key="8">
    <source>
        <dbReference type="ARBA" id="ARBA00022989"/>
    </source>
</evidence>
<feature type="non-terminal residue" evidence="14">
    <location>
        <position position="1"/>
    </location>
</feature>
<evidence type="ECO:0000256" key="9">
    <source>
        <dbReference type="ARBA" id="ARBA00023136"/>
    </source>
</evidence>
<keyword evidence="5" id="KW-0732">Signal</keyword>
<feature type="disulfide bond" evidence="13">
    <location>
        <begin position="401"/>
        <end position="416"/>
    </location>
</feature>
<dbReference type="CDD" id="cd00112">
    <property type="entry name" value="LDLa"/>
    <property type="match status" value="3"/>
</dbReference>
<dbReference type="PRINTS" id="PR00261">
    <property type="entry name" value="LDLRECEPTOR"/>
</dbReference>
<dbReference type="GO" id="GO:0016324">
    <property type="term" value="C:apical plasma membrane"/>
    <property type="evidence" value="ECO:0007669"/>
    <property type="project" value="TreeGrafter"/>
</dbReference>
<evidence type="ECO:0000313" key="15">
    <source>
        <dbReference type="Proteomes" id="UP001228049"/>
    </source>
</evidence>
<evidence type="ECO:0000256" key="7">
    <source>
        <dbReference type="ARBA" id="ARBA00022837"/>
    </source>
</evidence>
<dbReference type="GO" id="GO:0043235">
    <property type="term" value="C:receptor complex"/>
    <property type="evidence" value="ECO:0007669"/>
    <property type="project" value="TreeGrafter"/>
</dbReference>
<evidence type="ECO:0000313" key="14">
    <source>
        <dbReference type="EMBL" id="KAK1891592.1"/>
    </source>
</evidence>
<comment type="caution">
    <text evidence="14">The sequence shown here is derived from an EMBL/GenBank/DDBJ whole genome shotgun (WGS) entry which is preliminary data.</text>
</comment>
<dbReference type="FunFam" id="4.10.400.10:FF:000017">
    <property type="entry name" value="LDL receptor related protein 4"/>
    <property type="match status" value="1"/>
</dbReference>
<comment type="subcellular location">
    <subcellularLocation>
        <location evidence="2">Endomembrane system</location>
    </subcellularLocation>
    <subcellularLocation>
        <location evidence="1">Membrane</location>
        <topology evidence="1">Single-pass membrane protein</topology>
    </subcellularLocation>
</comment>
<keyword evidence="7" id="KW-0106">Calcium</keyword>
<evidence type="ECO:0000256" key="12">
    <source>
        <dbReference type="ARBA" id="ARBA00023180"/>
    </source>
</evidence>
<dbReference type="Proteomes" id="UP001228049">
    <property type="component" value="Unassembled WGS sequence"/>
</dbReference>
<dbReference type="InterPro" id="IPR051221">
    <property type="entry name" value="LDLR-related"/>
</dbReference>
<dbReference type="SMART" id="SM00192">
    <property type="entry name" value="LDLa"/>
    <property type="match status" value="4"/>
</dbReference>
<dbReference type="SUPFAM" id="SSF57424">
    <property type="entry name" value="LDL receptor-like module"/>
    <property type="match status" value="4"/>
</dbReference>
<dbReference type="Gene3D" id="4.10.400.10">
    <property type="entry name" value="Low-density Lipoprotein Receptor"/>
    <property type="match status" value="4"/>
</dbReference>
<keyword evidence="10 13" id="KW-1015">Disulfide bond</keyword>
<feature type="non-terminal residue" evidence="14">
    <location>
        <position position="416"/>
    </location>
</feature>
<evidence type="ECO:0000256" key="4">
    <source>
        <dbReference type="ARBA" id="ARBA00022692"/>
    </source>
</evidence>
<comment type="caution">
    <text evidence="13">Lacks conserved residue(s) required for the propagation of feature annotation.</text>
</comment>
<evidence type="ECO:0000256" key="1">
    <source>
        <dbReference type="ARBA" id="ARBA00004167"/>
    </source>
</evidence>
<feature type="disulfide bond" evidence="13">
    <location>
        <begin position="327"/>
        <end position="345"/>
    </location>
</feature>
<evidence type="ECO:0000256" key="6">
    <source>
        <dbReference type="ARBA" id="ARBA00022737"/>
    </source>
</evidence>
<feature type="disulfide bond" evidence="13">
    <location>
        <begin position="320"/>
        <end position="332"/>
    </location>
</feature>
<dbReference type="FunFam" id="4.10.400.10:FF:000034">
    <property type="entry name" value="Low-density lipoprotein receptor-related protein 2"/>
    <property type="match status" value="1"/>
</dbReference>
<dbReference type="InterPro" id="IPR002172">
    <property type="entry name" value="LDrepeatLR_classA_rpt"/>
</dbReference>